<name>Q6IL06_DROME</name>
<protein>
    <submittedName>
        <fullName evidence="1">HDC10905</fullName>
    </submittedName>
</protein>
<proteinExistence type="predicted"/>
<organism evidence="1">
    <name type="scientific">Drosophila melanogaster</name>
    <name type="common">Fruit fly</name>
    <dbReference type="NCBI Taxonomy" id="7227"/>
    <lineage>
        <taxon>Eukaryota</taxon>
        <taxon>Metazoa</taxon>
        <taxon>Ecdysozoa</taxon>
        <taxon>Arthropoda</taxon>
        <taxon>Hexapoda</taxon>
        <taxon>Insecta</taxon>
        <taxon>Pterygota</taxon>
        <taxon>Neoptera</taxon>
        <taxon>Endopterygota</taxon>
        <taxon>Diptera</taxon>
        <taxon>Brachycera</taxon>
        <taxon>Muscomorpha</taxon>
        <taxon>Ephydroidea</taxon>
        <taxon>Drosophilidae</taxon>
        <taxon>Drosophila</taxon>
        <taxon>Sophophora</taxon>
    </lineage>
</organism>
<dbReference type="AlphaFoldDB" id="Q6IL06"/>
<sequence length="216" mass="25052">MSSIGKDIDWQRHALEQIQITHTPRVHCILGELSSRCRACLSIHPRDNHGNQAQIRCFKLICGPGPSDRFSDPLPSQPVMPGRLRQKRFSQKGRGKQQFSNAAARLASINLRFMFNMAHFLPFCLRPSSFYIEHHRSEACVCFWAEAIYHDWEQKLWPSLRQTTYNIFTNEVISQFDAIGRCIFISSSWPATRSKENGWRIRIRIPWLSVLLANVI</sequence>
<reference evidence="1" key="1">
    <citation type="journal article" date="2003" name="Genome Biol.">
        <title>An integrated gene annotation and transcriptional profiling approach towards the full gene content of the Drosophila genome.</title>
        <authorList>
            <person name="Hild M."/>
            <person name="Beckmann B."/>
            <person name="Haas S.A."/>
            <person name="Koch B."/>
            <person name="Solovyev V."/>
            <person name="Busold C."/>
            <person name="Fellenberg K."/>
            <person name="Boutros M."/>
            <person name="Vingron M."/>
            <person name="Sauer F."/>
            <person name="Hoheisel J.D."/>
            <person name="Paro R."/>
        </authorList>
    </citation>
    <scope>NUCLEOTIDE SEQUENCE</scope>
</reference>
<evidence type="ECO:0000313" key="1">
    <source>
        <dbReference type="EMBL" id="DAA03053.1"/>
    </source>
</evidence>
<accession>Q6IL06</accession>
<gene>
    <name evidence="1" type="ORF">HDC10905</name>
</gene>
<dbReference type="EMBL" id="BK002210">
    <property type="protein sequence ID" value="DAA03053.1"/>
    <property type="molecule type" value="Genomic_DNA"/>
</dbReference>